<keyword evidence="1" id="KW-0812">Transmembrane</keyword>
<evidence type="ECO:0000313" key="3">
    <source>
        <dbReference type="Proteomes" id="UP000464624"/>
    </source>
</evidence>
<proteinExistence type="predicted"/>
<name>A0AAD1LZP0_MYCXE</name>
<dbReference type="EMBL" id="AP022314">
    <property type="protein sequence ID" value="BBU20586.1"/>
    <property type="molecule type" value="Genomic_DNA"/>
</dbReference>
<accession>A0AAD1LZP0</accession>
<keyword evidence="1" id="KW-0472">Membrane</keyword>
<evidence type="ECO:0000313" key="2">
    <source>
        <dbReference type="EMBL" id="BBU20586.1"/>
    </source>
</evidence>
<dbReference type="Proteomes" id="UP000464624">
    <property type="component" value="Chromosome"/>
</dbReference>
<organism evidence="2 3">
    <name type="scientific">Mycobacterium xenopi</name>
    <dbReference type="NCBI Taxonomy" id="1789"/>
    <lineage>
        <taxon>Bacteria</taxon>
        <taxon>Bacillati</taxon>
        <taxon>Actinomycetota</taxon>
        <taxon>Actinomycetes</taxon>
        <taxon>Mycobacteriales</taxon>
        <taxon>Mycobacteriaceae</taxon>
        <taxon>Mycobacterium</taxon>
    </lineage>
</organism>
<keyword evidence="1" id="KW-1133">Transmembrane helix</keyword>
<feature type="transmembrane region" description="Helical" evidence="1">
    <location>
        <begin position="27"/>
        <end position="47"/>
    </location>
</feature>
<evidence type="ECO:0000256" key="1">
    <source>
        <dbReference type="SAM" id="Phobius"/>
    </source>
</evidence>
<dbReference type="AlphaFoldDB" id="A0AAD1LZP0"/>
<reference evidence="2 3" key="1">
    <citation type="submission" date="2019-12" db="EMBL/GenBank/DDBJ databases">
        <title>Complete genome sequence of Mycolicibacterium xenopi str. JCM15661T.</title>
        <authorList>
            <person name="Yoshida M."/>
            <person name="Fukano H."/>
            <person name="Asakura T."/>
            <person name="Hoshino Y."/>
        </authorList>
    </citation>
    <scope>NUCLEOTIDE SEQUENCE [LARGE SCALE GENOMIC DNA]</scope>
    <source>
        <strain evidence="2 3">JCM 15661T</strain>
    </source>
</reference>
<gene>
    <name evidence="2" type="ORF">MYXE_03750</name>
</gene>
<sequence length="102" mass="10305">MILTGRTGLAALMGVLAIMVSPWPATSFAVLLTALAVAVVIDAGLAASPKAVRFDRFGAASARLGESVDAAWCSATTGAGVSADTFGTPGRRARVRNRACTP</sequence>
<protein>
    <submittedName>
        <fullName evidence="2">Uncharacterized protein</fullName>
    </submittedName>
</protein>
<dbReference type="KEGG" id="mxe:MYXE_03750"/>